<dbReference type="SUPFAM" id="SSF46785">
    <property type="entry name" value="Winged helix' DNA-binding domain"/>
    <property type="match status" value="1"/>
</dbReference>
<proteinExistence type="predicted"/>
<organism evidence="5 6">
    <name type="scientific">Pseudonocardia ailaonensis</name>
    <dbReference type="NCBI Taxonomy" id="367279"/>
    <lineage>
        <taxon>Bacteria</taxon>
        <taxon>Bacillati</taxon>
        <taxon>Actinomycetota</taxon>
        <taxon>Actinomycetes</taxon>
        <taxon>Pseudonocardiales</taxon>
        <taxon>Pseudonocardiaceae</taxon>
        <taxon>Pseudonocardia</taxon>
    </lineage>
</organism>
<dbReference type="PRINTS" id="PR00035">
    <property type="entry name" value="HTHGNTR"/>
</dbReference>
<dbReference type="InterPro" id="IPR008920">
    <property type="entry name" value="TF_FadR/GntR_C"/>
</dbReference>
<dbReference type="CDD" id="cd07377">
    <property type="entry name" value="WHTH_GntR"/>
    <property type="match status" value="1"/>
</dbReference>
<keyword evidence="2" id="KW-0238">DNA-binding</keyword>
<evidence type="ECO:0000313" key="5">
    <source>
        <dbReference type="EMBL" id="GAA1838470.1"/>
    </source>
</evidence>
<dbReference type="InterPro" id="IPR011711">
    <property type="entry name" value="GntR_C"/>
</dbReference>
<evidence type="ECO:0000256" key="3">
    <source>
        <dbReference type="ARBA" id="ARBA00023163"/>
    </source>
</evidence>
<dbReference type="SUPFAM" id="SSF48008">
    <property type="entry name" value="GntR ligand-binding domain-like"/>
    <property type="match status" value="1"/>
</dbReference>
<reference evidence="5 6" key="1">
    <citation type="journal article" date="2019" name="Int. J. Syst. Evol. Microbiol.">
        <title>The Global Catalogue of Microorganisms (GCM) 10K type strain sequencing project: providing services to taxonomists for standard genome sequencing and annotation.</title>
        <authorList>
            <consortium name="The Broad Institute Genomics Platform"/>
            <consortium name="The Broad Institute Genome Sequencing Center for Infectious Disease"/>
            <person name="Wu L."/>
            <person name="Ma J."/>
        </authorList>
    </citation>
    <scope>NUCLEOTIDE SEQUENCE [LARGE SCALE GENOMIC DNA]</scope>
    <source>
        <strain evidence="5 6">JCM 16009</strain>
    </source>
</reference>
<name>A0ABN2MUS7_9PSEU</name>
<dbReference type="Gene3D" id="1.20.120.530">
    <property type="entry name" value="GntR ligand-binding domain-like"/>
    <property type="match status" value="1"/>
</dbReference>
<evidence type="ECO:0000259" key="4">
    <source>
        <dbReference type="PROSITE" id="PS50949"/>
    </source>
</evidence>
<dbReference type="Pfam" id="PF07729">
    <property type="entry name" value="FCD"/>
    <property type="match status" value="1"/>
</dbReference>
<comment type="caution">
    <text evidence="5">The sequence shown here is derived from an EMBL/GenBank/DDBJ whole genome shotgun (WGS) entry which is preliminary data.</text>
</comment>
<dbReference type="Pfam" id="PF00392">
    <property type="entry name" value="GntR"/>
    <property type="match status" value="1"/>
</dbReference>
<evidence type="ECO:0000313" key="6">
    <source>
        <dbReference type="Proteomes" id="UP001500449"/>
    </source>
</evidence>
<gene>
    <name evidence="5" type="ORF">GCM10009836_16790</name>
</gene>
<keyword evidence="1" id="KW-0805">Transcription regulation</keyword>
<dbReference type="InterPro" id="IPR036388">
    <property type="entry name" value="WH-like_DNA-bd_sf"/>
</dbReference>
<feature type="domain" description="HTH gntR-type" evidence="4">
    <location>
        <begin position="24"/>
        <end position="91"/>
    </location>
</feature>
<dbReference type="Gene3D" id="1.10.10.10">
    <property type="entry name" value="Winged helix-like DNA-binding domain superfamily/Winged helix DNA-binding domain"/>
    <property type="match status" value="1"/>
</dbReference>
<dbReference type="EMBL" id="BAAAQK010000004">
    <property type="protein sequence ID" value="GAA1838470.1"/>
    <property type="molecule type" value="Genomic_DNA"/>
</dbReference>
<dbReference type="PANTHER" id="PTHR43537:SF24">
    <property type="entry name" value="GLUCONATE OPERON TRANSCRIPTIONAL REPRESSOR"/>
    <property type="match status" value="1"/>
</dbReference>
<keyword evidence="3" id="KW-0804">Transcription</keyword>
<dbReference type="InterPro" id="IPR000524">
    <property type="entry name" value="Tscrpt_reg_HTH_GntR"/>
</dbReference>
<sequence length="254" mass="28055">MTMGEATVAEIGPRLRAGGTEKDHDLVGSLVVELQERINAGEITAGTWLRQAHLAEQLGVSRTPVREALRRLEALGAVEVIANRGARVRLPSTRDIIEVYELHGLLQGYAGAATAAFINSEQLERLTKAESLFRQVVEDLRTTTVDTAEVQRRWHEANTRFHMVIIEASGNRHLVEVVEGLHRKVPRNLTWIALGNDVRRLEKDAAEHARILDAIVRGDGAAARELLMSHARHAGELLVRAVDEIGPGRSPHWG</sequence>
<dbReference type="PROSITE" id="PS50949">
    <property type="entry name" value="HTH_GNTR"/>
    <property type="match status" value="1"/>
</dbReference>
<dbReference type="InterPro" id="IPR036390">
    <property type="entry name" value="WH_DNA-bd_sf"/>
</dbReference>
<accession>A0ABN2MUS7</accession>
<keyword evidence="6" id="KW-1185">Reference proteome</keyword>
<dbReference type="PANTHER" id="PTHR43537">
    <property type="entry name" value="TRANSCRIPTIONAL REGULATOR, GNTR FAMILY"/>
    <property type="match status" value="1"/>
</dbReference>
<evidence type="ECO:0000256" key="2">
    <source>
        <dbReference type="ARBA" id="ARBA00023125"/>
    </source>
</evidence>
<protein>
    <submittedName>
        <fullName evidence="5">GntR family transcriptional regulator</fullName>
    </submittedName>
</protein>
<dbReference type="SMART" id="SM00895">
    <property type="entry name" value="FCD"/>
    <property type="match status" value="1"/>
</dbReference>
<dbReference type="SMART" id="SM00345">
    <property type="entry name" value="HTH_GNTR"/>
    <property type="match status" value="1"/>
</dbReference>
<evidence type="ECO:0000256" key="1">
    <source>
        <dbReference type="ARBA" id="ARBA00023015"/>
    </source>
</evidence>
<dbReference type="Proteomes" id="UP001500449">
    <property type="component" value="Unassembled WGS sequence"/>
</dbReference>